<evidence type="ECO:0000313" key="1">
    <source>
        <dbReference type="EMBL" id="GAA3791503.1"/>
    </source>
</evidence>
<dbReference type="RefSeq" id="WP_237336666.1">
    <property type="nucleotide sequence ID" value="NZ_BAABCM010000001.1"/>
</dbReference>
<proteinExistence type="predicted"/>
<name>A0ABP7HD68_9PSEU</name>
<accession>A0ABP7HD68</accession>
<reference evidence="2" key="1">
    <citation type="journal article" date="2019" name="Int. J. Syst. Evol. Microbiol.">
        <title>The Global Catalogue of Microorganisms (GCM) 10K type strain sequencing project: providing services to taxonomists for standard genome sequencing and annotation.</title>
        <authorList>
            <consortium name="The Broad Institute Genomics Platform"/>
            <consortium name="The Broad Institute Genome Sequencing Center for Infectious Disease"/>
            <person name="Wu L."/>
            <person name="Ma J."/>
        </authorList>
    </citation>
    <scope>NUCLEOTIDE SEQUENCE [LARGE SCALE GENOMIC DNA]</scope>
    <source>
        <strain evidence="2">JCM 17017</strain>
    </source>
</reference>
<comment type="caution">
    <text evidence="1">The sequence shown here is derived from an EMBL/GenBank/DDBJ whole genome shotgun (WGS) entry which is preliminary data.</text>
</comment>
<dbReference type="Proteomes" id="UP001501624">
    <property type="component" value="Unassembled WGS sequence"/>
</dbReference>
<organism evidence="1 2">
    <name type="scientific">Amycolatopsis tucumanensis</name>
    <dbReference type="NCBI Taxonomy" id="401106"/>
    <lineage>
        <taxon>Bacteria</taxon>
        <taxon>Bacillati</taxon>
        <taxon>Actinomycetota</taxon>
        <taxon>Actinomycetes</taxon>
        <taxon>Pseudonocardiales</taxon>
        <taxon>Pseudonocardiaceae</taxon>
        <taxon>Amycolatopsis</taxon>
    </lineage>
</organism>
<evidence type="ECO:0000313" key="2">
    <source>
        <dbReference type="Proteomes" id="UP001501624"/>
    </source>
</evidence>
<keyword evidence="2" id="KW-1185">Reference proteome</keyword>
<dbReference type="EMBL" id="BAABCM010000001">
    <property type="protein sequence ID" value="GAA3791503.1"/>
    <property type="molecule type" value="Genomic_DNA"/>
</dbReference>
<protein>
    <submittedName>
        <fullName evidence="1">Uncharacterized protein</fullName>
    </submittedName>
</protein>
<sequence length="68" mass="7253">MPEAAIETEALVKTLSTMAGNLPIAILQLREGEMPPNRQRALGSLLIDLGTLVQQHADLEPPTPRPGA</sequence>
<gene>
    <name evidence="1" type="ORF">GCM10022380_05090</name>
</gene>